<dbReference type="Pfam" id="PF01471">
    <property type="entry name" value="PG_binding_1"/>
    <property type="match status" value="1"/>
</dbReference>
<evidence type="ECO:0000313" key="3">
    <source>
        <dbReference type="EMBL" id="KYJ85671.1"/>
    </source>
</evidence>
<dbReference type="STRING" id="1630136.AS592_01155"/>
<gene>
    <name evidence="3" type="ORF">AS592_01155</name>
</gene>
<dbReference type="InterPro" id="IPR036505">
    <property type="entry name" value="Amidase/PGRP_sf"/>
</dbReference>
<sequence>MPATLFVKPRRRIDRVFIHCSASDVPAHDSVDVIREWHLARGFDDIGYHFFIHKNGDLSPGRDIERTPAAQHGHNLRTIAICLHGLKREKFTAAQEKTLQALCSQINEAYLKQVSFHGHCEVSPKACPVIDYKRVLRLDAYGSLGLESQPVVSAAGQTDDLPRLTLGDSGEAVKKLQSLLHVTADGDYGPETLAAVKAFKRQNGLYPSGIVTPQVWQLLMKPVLESVRTVELSALPDLQTGSRGPSVAFLQELLFIRPDGIFGPATARAVRAFKKANMLYASDLVKKHVWKLLLDLRSIEHYA</sequence>
<comment type="caution">
    <text evidence="3">The sequence shown here is derived from an EMBL/GenBank/DDBJ whole genome shotgun (WGS) entry which is preliminary data.</text>
</comment>
<proteinExistence type="predicted"/>
<dbReference type="OrthoDB" id="8754850at2"/>
<dbReference type="Gene3D" id="3.40.80.10">
    <property type="entry name" value="Peptidoglycan recognition protein-like"/>
    <property type="match status" value="1"/>
</dbReference>
<dbReference type="InterPro" id="IPR036366">
    <property type="entry name" value="PGBDSf"/>
</dbReference>
<dbReference type="Pfam" id="PF01510">
    <property type="entry name" value="Amidase_2"/>
    <property type="match status" value="1"/>
</dbReference>
<evidence type="ECO:0000313" key="4">
    <source>
        <dbReference type="Proteomes" id="UP000075359"/>
    </source>
</evidence>
<dbReference type="InterPro" id="IPR015510">
    <property type="entry name" value="PGRP"/>
</dbReference>
<dbReference type="Gene3D" id="1.10.101.10">
    <property type="entry name" value="PGBD-like superfamily/PGBD"/>
    <property type="match status" value="2"/>
</dbReference>
<protein>
    <recommendedName>
        <fullName evidence="5">N-acetylmuramoyl-L-alanine amidase</fullName>
    </recommendedName>
</protein>
<dbReference type="PANTHER" id="PTHR11022">
    <property type="entry name" value="PEPTIDOGLYCAN RECOGNITION PROTEIN"/>
    <property type="match status" value="1"/>
</dbReference>
<dbReference type="GO" id="GO:0009253">
    <property type="term" value="P:peptidoglycan catabolic process"/>
    <property type="evidence" value="ECO:0007669"/>
    <property type="project" value="InterPro"/>
</dbReference>
<dbReference type="PANTHER" id="PTHR11022:SF41">
    <property type="entry name" value="PEPTIDOGLYCAN-RECOGNITION PROTEIN LC-RELATED"/>
    <property type="match status" value="1"/>
</dbReference>
<dbReference type="InterPro" id="IPR002502">
    <property type="entry name" value="Amidase_domain"/>
</dbReference>
<feature type="domain" description="Peptidoglycan binding-like" evidence="1">
    <location>
        <begin position="174"/>
        <end position="219"/>
    </location>
</feature>
<dbReference type="SUPFAM" id="SSF55846">
    <property type="entry name" value="N-acetylmuramoyl-L-alanine amidase-like"/>
    <property type="match status" value="1"/>
</dbReference>
<dbReference type="RefSeq" id="WP_067332520.1">
    <property type="nucleotide sequence ID" value="NZ_LNKT01000071.1"/>
</dbReference>
<evidence type="ECO:0000259" key="2">
    <source>
        <dbReference type="Pfam" id="PF01510"/>
    </source>
</evidence>
<dbReference type="InterPro" id="IPR036365">
    <property type="entry name" value="PGBD-like_sf"/>
</dbReference>
<dbReference type="SUPFAM" id="SSF47090">
    <property type="entry name" value="PGBD-like"/>
    <property type="match status" value="2"/>
</dbReference>
<dbReference type="InterPro" id="IPR002477">
    <property type="entry name" value="Peptidoglycan-bd-like"/>
</dbReference>
<dbReference type="GO" id="GO:0008745">
    <property type="term" value="F:N-acetylmuramoyl-L-alanine amidase activity"/>
    <property type="evidence" value="ECO:0007669"/>
    <property type="project" value="InterPro"/>
</dbReference>
<evidence type="ECO:0008006" key="5">
    <source>
        <dbReference type="Google" id="ProtNLM"/>
    </source>
</evidence>
<dbReference type="CDD" id="cd06583">
    <property type="entry name" value="PGRP"/>
    <property type="match status" value="1"/>
</dbReference>
<dbReference type="AlphaFoldDB" id="A0A151CDS1"/>
<organism evidence="3 4">
    <name type="scientific">Sulfurovum riftiae</name>
    <dbReference type="NCBI Taxonomy" id="1630136"/>
    <lineage>
        <taxon>Bacteria</taxon>
        <taxon>Pseudomonadati</taxon>
        <taxon>Campylobacterota</taxon>
        <taxon>Epsilonproteobacteria</taxon>
        <taxon>Campylobacterales</taxon>
        <taxon>Sulfurovaceae</taxon>
        <taxon>Sulfurovum</taxon>
    </lineage>
</organism>
<evidence type="ECO:0000259" key="1">
    <source>
        <dbReference type="Pfam" id="PF01471"/>
    </source>
</evidence>
<accession>A0A151CDS1</accession>
<dbReference type="Proteomes" id="UP000075359">
    <property type="component" value="Unassembled WGS sequence"/>
</dbReference>
<feature type="domain" description="N-acetylmuramoyl-L-alanine amidase" evidence="2">
    <location>
        <begin position="10"/>
        <end position="128"/>
    </location>
</feature>
<dbReference type="EMBL" id="LNKT01000071">
    <property type="protein sequence ID" value="KYJ85671.1"/>
    <property type="molecule type" value="Genomic_DNA"/>
</dbReference>
<keyword evidence="4" id="KW-1185">Reference proteome</keyword>
<name>A0A151CDS1_9BACT</name>
<reference evidence="3 4" key="1">
    <citation type="submission" date="2015-11" db="EMBL/GenBank/DDBJ databases">
        <title>Draft genome of Sulfurovum riftiae 1812E, a member of the Epsilonproteobacteria isolated from the tube of the deep-sea hydrothermal vent tubewom Riftia pachyptila.</title>
        <authorList>
            <person name="Vetriani C."/>
            <person name="Giovannelli D."/>
        </authorList>
    </citation>
    <scope>NUCLEOTIDE SEQUENCE [LARGE SCALE GENOMIC DNA]</scope>
    <source>
        <strain evidence="3 4">1812E</strain>
    </source>
</reference>